<dbReference type="Pfam" id="PF06338">
    <property type="entry name" value="ComK"/>
    <property type="match status" value="1"/>
</dbReference>
<gene>
    <name evidence="1" type="ORF">DCC39_06970</name>
</gene>
<dbReference type="InterPro" id="IPR010461">
    <property type="entry name" value="ComK"/>
</dbReference>
<accession>A0A2U1K4T2</accession>
<evidence type="ECO:0000313" key="1">
    <source>
        <dbReference type="EMBL" id="PWA12169.1"/>
    </source>
</evidence>
<proteinExistence type="predicted"/>
<evidence type="ECO:0000313" key="2">
    <source>
        <dbReference type="Proteomes" id="UP000245998"/>
    </source>
</evidence>
<dbReference type="Proteomes" id="UP000245998">
    <property type="component" value="Unassembled WGS sequence"/>
</dbReference>
<dbReference type="AlphaFoldDB" id="A0A2U1K4T2"/>
<reference evidence="1 2" key="1">
    <citation type="submission" date="2018-04" db="EMBL/GenBank/DDBJ databases">
        <title>Camelliibacillus theae gen. nov., sp. nov., isolated from Pu'er tea.</title>
        <authorList>
            <person name="Niu L."/>
        </authorList>
    </citation>
    <scope>NUCLEOTIDE SEQUENCE [LARGE SCALE GENOMIC DNA]</scope>
    <source>
        <strain evidence="1 2">T8</strain>
    </source>
</reference>
<dbReference type="GO" id="GO:0030420">
    <property type="term" value="P:establishment of competence for transformation"/>
    <property type="evidence" value="ECO:0007669"/>
    <property type="project" value="InterPro"/>
</dbReference>
<organism evidence="1 2">
    <name type="scientific">Pueribacillus theae</name>
    <dbReference type="NCBI Taxonomy" id="2171751"/>
    <lineage>
        <taxon>Bacteria</taxon>
        <taxon>Bacillati</taxon>
        <taxon>Bacillota</taxon>
        <taxon>Bacilli</taxon>
        <taxon>Bacillales</taxon>
        <taxon>Bacillaceae</taxon>
        <taxon>Pueribacillus</taxon>
    </lineage>
</organism>
<name>A0A2U1K4T2_9BACI</name>
<dbReference type="OrthoDB" id="2417337at2"/>
<keyword evidence="2" id="KW-1185">Reference proteome</keyword>
<protein>
    <recommendedName>
        <fullName evidence="3">Competence protein</fullName>
    </recommendedName>
</protein>
<evidence type="ECO:0008006" key="3">
    <source>
        <dbReference type="Google" id="ProtNLM"/>
    </source>
</evidence>
<sequence>MTVRIHGEYIMTSDTMALVPHLNQYGELWSFGMELNRTILIRKNPKTILNDSCKFFGSSYEGRVDGTKAIMNRGKMYPIAICVPLDMYMFPLVSPNNYTCVWLSYVHIRDIDAYQTHHAKITFMNEQQLIVTKSKKLVESKKFRTGELRHQLKVRSNFDVVAESPLIYQLPQIETDLWNLVLDEKKGTYEVYRR</sequence>
<dbReference type="EMBL" id="QCZG01000011">
    <property type="protein sequence ID" value="PWA12169.1"/>
    <property type="molecule type" value="Genomic_DNA"/>
</dbReference>
<comment type="caution">
    <text evidence="1">The sequence shown here is derived from an EMBL/GenBank/DDBJ whole genome shotgun (WGS) entry which is preliminary data.</text>
</comment>